<accession>W2J7P1</accession>
<dbReference type="Proteomes" id="UP000053864">
    <property type="component" value="Unassembled WGS sequence"/>
</dbReference>
<organism evidence="1 3">
    <name type="scientific">Phytophthora nicotianae</name>
    <name type="common">Potato buckeye rot agent</name>
    <name type="synonym">Phytophthora parasitica</name>
    <dbReference type="NCBI Taxonomy" id="4792"/>
    <lineage>
        <taxon>Eukaryota</taxon>
        <taxon>Sar</taxon>
        <taxon>Stramenopiles</taxon>
        <taxon>Oomycota</taxon>
        <taxon>Peronosporomycetes</taxon>
        <taxon>Peronosporales</taxon>
        <taxon>Peronosporaceae</taxon>
        <taxon>Phytophthora</taxon>
    </lineage>
</organism>
<reference evidence="1 3" key="2">
    <citation type="submission" date="2013-11" db="EMBL/GenBank/DDBJ databases">
        <title>The Genome Sequence of Phytophthora parasitica CJ05E6.</title>
        <authorList>
            <consortium name="The Broad Institute Genomics Platform"/>
            <person name="Russ C."/>
            <person name="Tyler B."/>
            <person name="Panabieres F."/>
            <person name="Shan W."/>
            <person name="Tripathy S."/>
            <person name="Grunwald N."/>
            <person name="Machado M."/>
            <person name="Johnson C.S."/>
            <person name="Arredondo F."/>
            <person name="Hong C."/>
            <person name="Coffey M."/>
            <person name="Young S.K."/>
            <person name="Zeng Q."/>
            <person name="Gargeya S."/>
            <person name="Fitzgerald M."/>
            <person name="Abouelleil A."/>
            <person name="Alvarado L."/>
            <person name="Chapman S.B."/>
            <person name="Gainer-Dewar J."/>
            <person name="Goldberg J."/>
            <person name="Griggs A."/>
            <person name="Gujja S."/>
            <person name="Hansen M."/>
            <person name="Howarth C."/>
            <person name="Imamovic A."/>
            <person name="Ireland A."/>
            <person name="Larimer J."/>
            <person name="McCowan C."/>
            <person name="Murphy C."/>
            <person name="Pearson M."/>
            <person name="Poon T.W."/>
            <person name="Priest M."/>
            <person name="Roberts A."/>
            <person name="Saif S."/>
            <person name="Shea T."/>
            <person name="Sykes S."/>
            <person name="Wortman J."/>
            <person name="Nusbaum C."/>
            <person name="Birren B."/>
        </authorList>
    </citation>
    <scope>NUCLEOTIDE SEQUENCE [LARGE SCALE GENOMIC DNA]</scope>
    <source>
        <strain evidence="1 3">CJ05E6</strain>
    </source>
</reference>
<sequence>MAPSSLALKRRWDFLKPWCQVLQRRISYVWPLREEEVWVIQRRRLEVYLPTRHDVTESFWEAPQSLYCNDQDFQSCFQKVREALAILAAVAHVDQVGWRYLLAEHCDVDLGIEGQEVFEEDLPAEFVLYFLQDEKKYPKSLINDITRFCGVHQREHASSAYLKSAKADCSFGQTLDTEQTRN</sequence>
<proteinExistence type="predicted"/>
<protein>
    <submittedName>
        <fullName evidence="1">Uncharacterized protein</fullName>
    </submittedName>
</protein>
<reference evidence="2" key="1">
    <citation type="submission" date="2013-11" db="EMBL/GenBank/DDBJ databases">
        <title>The Genome Sequence of Phytophthora parasitica CHvinca01.</title>
        <authorList>
            <consortium name="The Broad Institute Genomics Platform"/>
            <person name="Russ C."/>
            <person name="Tyler B."/>
            <person name="Panabieres F."/>
            <person name="Shan W."/>
            <person name="Tripathy S."/>
            <person name="Grunwald N."/>
            <person name="Machado M."/>
            <person name="Johnson C.S."/>
            <person name="Arredondo F."/>
            <person name="Hong C."/>
            <person name="Coffey M."/>
            <person name="Young S.K."/>
            <person name="Zeng Q."/>
            <person name="Gargeya S."/>
            <person name="Fitzgerald M."/>
            <person name="Abouelleil A."/>
            <person name="Alvarado L."/>
            <person name="Chapman S.B."/>
            <person name="Gainer-Dewar J."/>
            <person name="Goldberg J."/>
            <person name="Griggs A."/>
            <person name="Gujja S."/>
            <person name="Hansen M."/>
            <person name="Howarth C."/>
            <person name="Imamovic A."/>
            <person name="Ireland A."/>
            <person name="Larimer J."/>
            <person name="McCowan C."/>
            <person name="Murphy C."/>
            <person name="Pearson M."/>
            <person name="Poon T.W."/>
            <person name="Priest M."/>
            <person name="Roberts A."/>
            <person name="Saif S."/>
            <person name="Shea T."/>
            <person name="Sykes S."/>
            <person name="Wortman J."/>
            <person name="Nusbaum C."/>
            <person name="Birren B."/>
        </authorList>
    </citation>
    <scope>NUCLEOTIDE SEQUENCE [LARGE SCALE GENOMIC DNA]</scope>
    <source>
        <strain evidence="2">CHvinca01</strain>
    </source>
</reference>
<gene>
    <name evidence="1" type="ORF">L916_07333</name>
    <name evidence="2" type="ORF">L917_07226</name>
</gene>
<evidence type="ECO:0000313" key="2">
    <source>
        <dbReference type="EMBL" id="ETL94897.1"/>
    </source>
</evidence>
<dbReference type="VEuPathDB" id="FungiDB:PPTG_10582"/>
<name>W2J7P1_PHYNI</name>
<evidence type="ECO:0000313" key="3">
    <source>
        <dbReference type="Proteomes" id="UP000053864"/>
    </source>
</evidence>
<dbReference type="Proteomes" id="UP000054423">
    <property type="component" value="Unassembled WGS sequence"/>
</dbReference>
<dbReference type="EMBL" id="KI672544">
    <property type="protein sequence ID" value="ETL41747.1"/>
    <property type="molecule type" value="Genomic_DNA"/>
</dbReference>
<dbReference type="EMBL" id="KI679270">
    <property type="protein sequence ID" value="ETL94897.1"/>
    <property type="molecule type" value="Genomic_DNA"/>
</dbReference>
<evidence type="ECO:0000313" key="1">
    <source>
        <dbReference type="EMBL" id="ETL41747.1"/>
    </source>
</evidence>
<dbReference type="OrthoDB" id="129399at2759"/>
<dbReference type="AlphaFoldDB" id="W2J7P1"/>